<dbReference type="InterPro" id="IPR054564">
    <property type="entry name" value="Gp18_domIII_N"/>
</dbReference>
<name>A0A9D9N844_9FIRM</name>
<comment type="caution">
    <text evidence="6">The sequence shown here is derived from an EMBL/GenBank/DDBJ whole genome shotgun (WGS) entry which is preliminary data.</text>
</comment>
<dbReference type="Gene3D" id="3.30.1490.360">
    <property type="match status" value="1"/>
</dbReference>
<sequence>MALGGGTFVTQNKVLPGSYMNFVSAKRATANLSDRGIVAMPFVSDWGKEGEVIEITQEKFQKEALKMLGYSYTHKNNMAFREVFRNATKIYAYRLNSGTTKATNTYATAVYGGTRGNKISIAIQTNIDNSSKFDVKTMIDNEVVDTQTVTNASELVANDFVTFKAEAQLTQTPNTPLTGGGNGTGKTGENYKKFLEKIEPYSFNALCCNTDEQDIINLFVAFTKRMRDAMGVKFQTVAYRAENTDYEGVVSVENNLLNTQEEYGLVYWVTGLIAGCAVNKSCLNSIYDGEYTVNTDYTQTQLEEAIQNGKFMLHKVGDDVRVLEDINTLVTITEEKGEIFKDNQTVRVIDQIATDIATLFNTKYLGTIPNDASGRMSLWADIVKHHQELQDMRAIEDFTDEDVTVEQGDTKKSVVVTDAITVTNTMAKLYMTVTVG</sequence>
<protein>
    <submittedName>
        <fullName evidence="6">Phage tail sheath family protein</fullName>
    </submittedName>
</protein>
<dbReference type="Gene3D" id="3.40.50.11790">
    <property type="match status" value="1"/>
</dbReference>
<dbReference type="InterPro" id="IPR035089">
    <property type="entry name" value="Phage_sheath_subtilisin"/>
</dbReference>
<dbReference type="Pfam" id="PF04984">
    <property type="entry name" value="Phage_sheath_1"/>
    <property type="match status" value="1"/>
</dbReference>
<dbReference type="Pfam" id="PF17481">
    <property type="entry name" value="Phage_sheath_domII"/>
    <property type="match status" value="1"/>
</dbReference>
<dbReference type="InterPro" id="IPR035326">
    <property type="entry name" value="Beta_sandwich_Seath"/>
</dbReference>
<evidence type="ECO:0000313" key="6">
    <source>
        <dbReference type="EMBL" id="MBO8463757.1"/>
    </source>
</evidence>
<dbReference type="Gene3D" id="2.60.40.4290">
    <property type="match status" value="1"/>
</dbReference>
<reference evidence="6" key="2">
    <citation type="journal article" date="2021" name="PeerJ">
        <title>Extensive microbial diversity within the chicken gut microbiome revealed by metagenomics and culture.</title>
        <authorList>
            <person name="Gilroy R."/>
            <person name="Ravi A."/>
            <person name="Getino M."/>
            <person name="Pursley I."/>
            <person name="Horton D.L."/>
            <person name="Alikhan N.F."/>
            <person name="Baker D."/>
            <person name="Gharbi K."/>
            <person name="Hall N."/>
            <person name="Watson M."/>
            <person name="Adriaenssens E.M."/>
            <person name="Foster-Nyarko E."/>
            <person name="Jarju S."/>
            <person name="Secka A."/>
            <person name="Antonio M."/>
            <person name="Oren A."/>
            <person name="Chaudhuri R.R."/>
            <person name="La Ragione R."/>
            <person name="Hildebrand F."/>
            <person name="Pallen M.J."/>
        </authorList>
    </citation>
    <scope>NUCLEOTIDE SEQUENCE</scope>
    <source>
        <strain evidence="6">E3-2379</strain>
    </source>
</reference>
<evidence type="ECO:0000256" key="1">
    <source>
        <dbReference type="ARBA" id="ARBA00008005"/>
    </source>
</evidence>
<feature type="domain" description="Phage tail sheath protein-like beta-sandwich" evidence="3">
    <location>
        <begin position="99"/>
        <end position="181"/>
    </location>
</feature>
<dbReference type="InterPro" id="IPR020287">
    <property type="entry name" value="Tail_sheath_C"/>
</dbReference>
<comment type="similarity">
    <text evidence="1">Belongs to the myoviridae tail sheath protein family.</text>
</comment>
<dbReference type="Pfam" id="PF17482">
    <property type="entry name" value="Phage_sheath_1C"/>
    <property type="match status" value="1"/>
</dbReference>
<dbReference type="AlphaFoldDB" id="A0A9D9N844"/>
<proteinExistence type="inferred from homology"/>
<dbReference type="Pfam" id="PF22671">
    <property type="entry name" value="Gp18_domIII_N"/>
    <property type="match status" value="1"/>
</dbReference>
<feature type="domain" description="Tail sheath protein subtilisin-like" evidence="2">
    <location>
        <begin position="185"/>
        <end position="328"/>
    </location>
</feature>
<dbReference type="Proteomes" id="UP000823618">
    <property type="component" value="Unassembled WGS sequence"/>
</dbReference>
<evidence type="ECO:0000259" key="4">
    <source>
        <dbReference type="Pfam" id="PF17482"/>
    </source>
</evidence>
<dbReference type="EMBL" id="JADIML010000206">
    <property type="protein sequence ID" value="MBO8463757.1"/>
    <property type="molecule type" value="Genomic_DNA"/>
</dbReference>
<evidence type="ECO:0000313" key="7">
    <source>
        <dbReference type="Proteomes" id="UP000823618"/>
    </source>
</evidence>
<evidence type="ECO:0000259" key="2">
    <source>
        <dbReference type="Pfam" id="PF04984"/>
    </source>
</evidence>
<organism evidence="6 7">
    <name type="scientific">Candidatus Scybalomonas excrementavium</name>
    <dbReference type="NCBI Taxonomy" id="2840943"/>
    <lineage>
        <taxon>Bacteria</taxon>
        <taxon>Bacillati</taxon>
        <taxon>Bacillota</taxon>
        <taxon>Clostridia</taxon>
        <taxon>Lachnospirales</taxon>
        <taxon>Lachnospiraceae</taxon>
        <taxon>Lachnospiraceae incertae sedis</taxon>
        <taxon>Candidatus Scybalomonas</taxon>
    </lineage>
</organism>
<gene>
    <name evidence="6" type="ORF">IAC13_07495</name>
</gene>
<feature type="domain" description="Tail sheath protein Gp18-like" evidence="5">
    <location>
        <begin position="35"/>
        <end position="95"/>
    </location>
</feature>
<feature type="domain" description="Tail sheath protein C-terminal" evidence="4">
    <location>
        <begin position="335"/>
        <end position="435"/>
    </location>
</feature>
<evidence type="ECO:0000259" key="5">
    <source>
        <dbReference type="Pfam" id="PF22671"/>
    </source>
</evidence>
<evidence type="ECO:0000259" key="3">
    <source>
        <dbReference type="Pfam" id="PF17481"/>
    </source>
</evidence>
<dbReference type="Gene3D" id="3.30.1370.220">
    <property type="match status" value="1"/>
</dbReference>
<dbReference type="Gene3D" id="3.30.360.90">
    <property type="match status" value="1"/>
</dbReference>
<accession>A0A9D9N844</accession>
<reference evidence="6" key="1">
    <citation type="submission" date="2020-10" db="EMBL/GenBank/DDBJ databases">
        <authorList>
            <person name="Gilroy R."/>
        </authorList>
    </citation>
    <scope>NUCLEOTIDE SEQUENCE</scope>
    <source>
        <strain evidence="6">E3-2379</strain>
    </source>
</reference>